<gene>
    <name evidence="2" type="ORF">KUTeg_015998</name>
</gene>
<proteinExistence type="predicted"/>
<feature type="region of interest" description="Disordered" evidence="1">
    <location>
        <begin position="1"/>
        <end position="193"/>
    </location>
</feature>
<reference evidence="2 3" key="1">
    <citation type="submission" date="2022-12" db="EMBL/GenBank/DDBJ databases">
        <title>Chromosome-level genome of Tegillarca granosa.</title>
        <authorList>
            <person name="Kim J."/>
        </authorList>
    </citation>
    <scope>NUCLEOTIDE SEQUENCE [LARGE SCALE GENOMIC DNA]</scope>
    <source>
        <strain evidence="2">Teg-2019</strain>
        <tissue evidence="2">Adductor muscle</tissue>
    </source>
</reference>
<protein>
    <submittedName>
        <fullName evidence="2">Uncharacterized protein</fullName>
    </submittedName>
</protein>
<feature type="compositionally biased region" description="Basic and acidic residues" evidence="1">
    <location>
        <begin position="1"/>
        <end position="15"/>
    </location>
</feature>
<evidence type="ECO:0000256" key="1">
    <source>
        <dbReference type="SAM" id="MobiDB-lite"/>
    </source>
</evidence>
<feature type="compositionally biased region" description="Basic and acidic residues" evidence="1">
    <location>
        <begin position="155"/>
        <end position="172"/>
    </location>
</feature>
<evidence type="ECO:0000313" key="3">
    <source>
        <dbReference type="Proteomes" id="UP001217089"/>
    </source>
</evidence>
<comment type="caution">
    <text evidence="2">The sequence shown here is derived from an EMBL/GenBank/DDBJ whole genome shotgun (WGS) entry which is preliminary data.</text>
</comment>
<feature type="compositionally biased region" description="Basic and acidic residues" evidence="1">
    <location>
        <begin position="87"/>
        <end position="100"/>
    </location>
</feature>
<name>A0ABQ9EJK6_TEGGR</name>
<feature type="compositionally biased region" description="Basic and acidic residues" evidence="1">
    <location>
        <begin position="125"/>
        <end position="136"/>
    </location>
</feature>
<keyword evidence="3" id="KW-1185">Reference proteome</keyword>
<sequence>MTKEPPKPRNKDFGEKGQVLIRDPGKDFTSRHKQAEQEFKQSFQEYMAEKKKNPENPKRNLNKRPDSGKDPAKNPSKQIGYMAYPGAREHDRKREERPRDYNGYAPEQPSWYNQEVAPVGLATPNKDEYRQPRERLGSYNHGDYVRDSPTYQEMLESKRRHEAAYRRYDEPGLSHYPQTGQSDPADRYSPRRF</sequence>
<evidence type="ECO:0000313" key="2">
    <source>
        <dbReference type="EMBL" id="KAJ8305453.1"/>
    </source>
</evidence>
<organism evidence="2 3">
    <name type="scientific">Tegillarca granosa</name>
    <name type="common">Malaysian cockle</name>
    <name type="synonym">Anadara granosa</name>
    <dbReference type="NCBI Taxonomy" id="220873"/>
    <lineage>
        <taxon>Eukaryota</taxon>
        <taxon>Metazoa</taxon>
        <taxon>Spiralia</taxon>
        <taxon>Lophotrochozoa</taxon>
        <taxon>Mollusca</taxon>
        <taxon>Bivalvia</taxon>
        <taxon>Autobranchia</taxon>
        <taxon>Pteriomorphia</taxon>
        <taxon>Arcoida</taxon>
        <taxon>Arcoidea</taxon>
        <taxon>Arcidae</taxon>
        <taxon>Tegillarca</taxon>
    </lineage>
</organism>
<feature type="compositionally biased region" description="Basic and acidic residues" evidence="1">
    <location>
        <begin position="23"/>
        <end position="39"/>
    </location>
</feature>
<dbReference type="EMBL" id="JARBDR010000813">
    <property type="protein sequence ID" value="KAJ8305453.1"/>
    <property type="molecule type" value="Genomic_DNA"/>
</dbReference>
<accession>A0ABQ9EJK6</accession>
<feature type="compositionally biased region" description="Basic and acidic residues" evidence="1">
    <location>
        <begin position="184"/>
        <end position="193"/>
    </location>
</feature>
<dbReference type="Proteomes" id="UP001217089">
    <property type="component" value="Unassembled WGS sequence"/>
</dbReference>
<feature type="compositionally biased region" description="Basic and acidic residues" evidence="1">
    <location>
        <begin position="47"/>
        <end position="72"/>
    </location>
</feature>